<dbReference type="Proteomes" id="UP001548832">
    <property type="component" value="Unassembled WGS sequence"/>
</dbReference>
<dbReference type="RefSeq" id="WP_354459133.1">
    <property type="nucleotide sequence ID" value="NZ_JBEWSZ010000001.1"/>
</dbReference>
<dbReference type="EMBL" id="JBEWSZ010000001">
    <property type="protein sequence ID" value="MET2827083.1"/>
    <property type="molecule type" value="Genomic_DNA"/>
</dbReference>
<keyword evidence="4" id="KW-1185">Reference proteome</keyword>
<feature type="signal peptide" evidence="1">
    <location>
        <begin position="1"/>
        <end position="31"/>
    </location>
</feature>
<comment type="caution">
    <text evidence="3">The sequence shown here is derived from an EMBL/GenBank/DDBJ whole genome shotgun (WGS) entry which is preliminary data.</text>
</comment>
<dbReference type="PANTHER" id="PTHR39176:SF1">
    <property type="entry name" value="PERIPLASMIC PROTEIN"/>
    <property type="match status" value="1"/>
</dbReference>
<proteinExistence type="predicted"/>
<keyword evidence="1" id="KW-0732">Signal</keyword>
<accession>A0ABV2DCE5</accession>
<evidence type="ECO:0000259" key="2">
    <source>
        <dbReference type="Pfam" id="PF07007"/>
    </source>
</evidence>
<dbReference type="PANTHER" id="PTHR39176">
    <property type="entry name" value="PERIPLASMIC PROTEIN-RELATED"/>
    <property type="match status" value="1"/>
</dbReference>
<feature type="domain" description="Lysozyme inhibitor LprI-like N-terminal" evidence="2">
    <location>
        <begin position="45"/>
        <end position="140"/>
    </location>
</feature>
<name>A0ABV2DCE5_9HYPH</name>
<sequence>MQIERFGRTLLATKAALACLLVLASPASLMAASLDDPTATTLDRCLNDAANASTAGQTECEAAASSDYDRRMNAAYATLMHKLPEKAAQQLRLSQRAWLAFRDSEAKARDALYETRQGTMFVPMQASDATNANRDRALQLEGYVRVMAIDE</sequence>
<organism evidence="3 4">
    <name type="scientific">Mesorhizobium shangrilense</name>
    <dbReference type="NCBI Taxonomy" id="460060"/>
    <lineage>
        <taxon>Bacteria</taxon>
        <taxon>Pseudomonadati</taxon>
        <taxon>Pseudomonadota</taxon>
        <taxon>Alphaproteobacteria</taxon>
        <taxon>Hyphomicrobiales</taxon>
        <taxon>Phyllobacteriaceae</taxon>
        <taxon>Mesorhizobium</taxon>
    </lineage>
</organism>
<evidence type="ECO:0000256" key="1">
    <source>
        <dbReference type="SAM" id="SignalP"/>
    </source>
</evidence>
<evidence type="ECO:0000313" key="4">
    <source>
        <dbReference type="Proteomes" id="UP001548832"/>
    </source>
</evidence>
<dbReference type="InterPro" id="IPR009739">
    <property type="entry name" value="LprI-like_N"/>
</dbReference>
<dbReference type="Gene3D" id="1.20.1270.180">
    <property type="match status" value="1"/>
</dbReference>
<feature type="chain" id="PRO_5046828915" evidence="1">
    <location>
        <begin position="32"/>
        <end position="151"/>
    </location>
</feature>
<reference evidence="3 4" key="1">
    <citation type="submission" date="2024-06" db="EMBL/GenBank/DDBJ databases">
        <authorList>
            <person name="Kim D.-U."/>
        </authorList>
    </citation>
    <scope>NUCLEOTIDE SEQUENCE [LARGE SCALE GENOMIC DNA]</scope>
    <source>
        <strain evidence="3 4">KACC15460</strain>
    </source>
</reference>
<protein>
    <submittedName>
        <fullName evidence="3">Lysozyme inhibitor LprI family protein</fullName>
    </submittedName>
</protein>
<dbReference type="Pfam" id="PF07007">
    <property type="entry name" value="LprI"/>
    <property type="match status" value="1"/>
</dbReference>
<gene>
    <name evidence="3" type="ORF">ABVQ20_08860</name>
</gene>
<evidence type="ECO:0000313" key="3">
    <source>
        <dbReference type="EMBL" id="MET2827083.1"/>
    </source>
</evidence>